<organism evidence="7 8">
    <name type="scientific">Methanopyrus kandleri</name>
    <dbReference type="NCBI Taxonomy" id="2320"/>
    <lineage>
        <taxon>Archaea</taxon>
        <taxon>Methanobacteriati</taxon>
        <taxon>Methanobacteriota</taxon>
        <taxon>Methanomada group</taxon>
        <taxon>Methanopyri</taxon>
        <taxon>Methanopyrales</taxon>
        <taxon>Methanopyraceae</taxon>
        <taxon>Methanopyrus</taxon>
    </lineage>
</organism>
<comment type="similarity">
    <text evidence="2">Belongs to the band 7/mec-2 family.</text>
</comment>
<evidence type="ECO:0000256" key="5">
    <source>
        <dbReference type="ARBA" id="ARBA00023136"/>
    </source>
</evidence>
<protein>
    <submittedName>
        <fullName evidence="7">Slipin family protein</fullName>
    </submittedName>
</protein>
<dbReference type="GO" id="GO:0005886">
    <property type="term" value="C:plasma membrane"/>
    <property type="evidence" value="ECO:0007669"/>
    <property type="project" value="InterPro"/>
</dbReference>
<dbReference type="Pfam" id="PF01145">
    <property type="entry name" value="Band_7"/>
    <property type="match status" value="1"/>
</dbReference>
<evidence type="ECO:0000313" key="7">
    <source>
        <dbReference type="EMBL" id="HII69925.1"/>
    </source>
</evidence>
<evidence type="ECO:0000259" key="6">
    <source>
        <dbReference type="SMART" id="SM00244"/>
    </source>
</evidence>
<reference evidence="7" key="1">
    <citation type="journal article" date="2020" name="bioRxiv">
        <title>A rank-normalized archaeal taxonomy based on genome phylogeny resolves widespread incomplete and uneven classifications.</title>
        <authorList>
            <person name="Rinke C."/>
            <person name="Chuvochina M."/>
            <person name="Mussig A.J."/>
            <person name="Chaumeil P.-A."/>
            <person name="Waite D.W."/>
            <person name="Whitman W.B."/>
            <person name="Parks D.H."/>
            <person name="Hugenholtz P."/>
        </authorList>
    </citation>
    <scope>NUCLEOTIDE SEQUENCE</scope>
    <source>
        <strain evidence="7">UBA8853</strain>
    </source>
</reference>
<proteinExistence type="inferred from homology"/>
<name>A0A832T892_9EURY</name>
<evidence type="ECO:0000256" key="3">
    <source>
        <dbReference type="ARBA" id="ARBA00022692"/>
    </source>
</evidence>
<dbReference type="SUPFAM" id="SSF117892">
    <property type="entry name" value="Band 7/SPFH domain"/>
    <property type="match status" value="1"/>
</dbReference>
<dbReference type="InterPro" id="IPR001107">
    <property type="entry name" value="Band_7"/>
</dbReference>
<dbReference type="AlphaFoldDB" id="A0A832T892"/>
<dbReference type="Proteomes" id="UP000619545">
    <property type="component" value="Unassembled WGS sequence"/>
</dbReference>
<evidence type="ECO:0000256" key="2">
    <source>
        <dbReference type="ARBA" id="ARBA00008164"/>
    </source>
</evidence>
<dbReference type="SMART" id="SM00244">
    <property type="entry name" value="PHB"/>
    <property type="match status" value="1"/>
</dbReference>
<keyword evidence="3" id="KW-0812">Transmembrane</keyword>
<dbReference type="Gene3D" id="6.10.250.2090">
    <property type="match status" value="1"/>
</dbReference>
<comment type="subcellular location">
    <subcellularLocation>
        <location evidence="1">Membrane</location>
        <topology evidence="1">Single-pass membrane protein</topology>
    </subcellularLocation>
</comment>
<keyword evidence="4" id="KW-1133">Transmembrane helix</keyword>
<gene>
    <name evidence="7" type="ORF">HA336_01665</name>
</gene>
<dbReference type="CDD" id="cd08826">
    <property type="entry name" value="SPFH_eoslipins_u1"/>
    <property type="match status" value="1"/>
</dbReference>
<accession>A0A832T892</accession>
<dbReference type="InterPro" id="IPR001972">
    <property type="entry name" value="Stomatin_HflK_fam"/>
</dbReference>
<keyword evidence="5" id="KW-0472">Membrane</keyword>
<dbReference type="EMBL" id="DUJS01000002">
    <property type="protein sequence ID" value="HII69925.1"/>
    <property type="molecule type" value="Genomic_DNA"/>
</dbReference>
<comment type="caution">
    <text evidence="7">The sequence shown here is derived from an EMBL/GenBank/DDBJ whole genome shotgun (WGS) entry which is preliminary data.</text>
</comment>
<dbReference type="Gene3D" id="3.30.479.30">
    <property type="entry name" value="Band 7 domain"/>
    <property type="match status" value="1"/>
</dbReference>
<dbReference type="PANTHER" id="PTHR10264">
    <property type="entry name" value="BAND 7 PROTEIN-RELATED"/>
    <property type="match status" value="1"/>
</dbReference>
<dbReference type="InterPro" id="IPR043202">
    <property type="entry name" value="Band-7_stomatin-like"/>
</dbReference>
<dbReference type="PANTHER" id="PTHR10264:SF19">
    <property type="entry name" value="AT06885P-RELATED"/>
    <property type="match status" value="1"/>
</dbReference>
<dbReference type="FunFam" id="3.30.479.30:FF:000004">
    <property type="entry name" value="Putative membrane protease family, stomatin"/>
    <property type="match status" value="1"/>
</dbReference>
<dbReference type="PRINTS" id="PR00721">
    <property type="entry name" value="STOMATIN"/>
</dbReference>
<dbReference type="GO" id="GO:0098552">
    <property type="term" value="C:side of membrane"/>
    <property type="evidence" value="ECO:0007669"/>
    <property type="project" value="UniProtKB-ARBA"/>
</dbReference>
<evidence type="ECO:0000256" key="1">
    <source>
        <dbReference type="ARBA" id="ARBA00004167"/>
    </source>
</evidence>
<evidence type="ECO:0000256" key="4">
    <source>
        <dbReference type="ARBA" id="ARBA00022989"/>
    </source>
</evidence>
<dbReference type="InterPro" id="IPR036013">
    <property type="entry name" value="Band_7/SPFH_dom_sf"/>
</dbReference>
<sequence length="244" mass="27327">MIPLVVGGVLALLVLAASVRIVNQYERGVLLRLGRYIGTREPGLNFIVPFIDKMIKVDLRVVTQNIPAQEVITKDNVPIKVDAVIYYRVVDPVSAVLNVEDYEEAVFNLAQTTLRSVLGEVDLDDILAKREELSERIREIIDEKTEGWGIHVTGVEIRDVILPEEMRRAIARQAEAERDRRARVIQAEAEKQAAQDLRKASEVLGVNPGLLRTLQTLSEVSAEENVTIVIPVPIELLKLLKEPE</sequence>
<feature type="domain" description="Band 7" evidence="6">
    <location>
        <begin position="17"/>
        <end position="174"/>
    </location>
</feature>
<evidence type="ECO:0000313" key="8">
    <source>
        <dbReference type="Proteomes" id="UP000619545"/>
    </source>
</evidence>